<comment type="caution">
    <text evidence="2">The sequence shown here is derived from an EMBL/GenBank/DDBJ whole genome shotgun (WGS) entry which is preliminary data.</text>
</comment>
<gene>
    <name evidence="2" type="ORF">GCM10010521_63050</name>
</gene>
<dbReference type="EMBL" id="BAAAVM010000121">
    <property type="protein sequence ID" value="GAA2775859.1"/>
    <property type="molecule type" value="Genomic_DNA"/>
</dbReference>
<organism evidence="2 3">
    <name type="scientific">Streptomyces rameus</name>
    <dbReference type="NCBI Taxonomy" id="68261"/>
    <lineage>
        <taxon>Bacteria</taxon>
        <taxon>Bacillati</taxon>
        <taxon>Actinomycetota</taxon>
        <taxon>Actinomycetes</taxon>
        <taxon>Kitasatosporales</taxon>
        <taxon>Streptomycetaceae</taxon>
        <taxon>Streptomyces</taxon>
    </lineage>
</organism>
<reference evidence="2 3" key="1">
    <citation type="journal article" date="2019" name="Int. J. Syst. Evol. Microbiol.">
        <title>The Global Catalogue of Microorganisms (GCM) 10K type strain sequencing project: providing services to taxonomists for standard genome sequencing and annotation.</title>
        <authorList>
            <consortium name="The Broad Institute Genomics Platform"/>
            <consortium name="The Broad Institute Genome Sequencing Center for Infectious Disease"/>
            <person name="Wu L."/>
            <person name="Ma J."/>
        </authorList>
    </citation>
    <scope>NUCLEOTIDE SEQUENCE [LARGE SCALE GENOMIC DNA]</scope>
    <source>
        <strain evidence="2 3">JCM 11574</strain>
    </source>
</reference>
<evidence type="ECO:0000313" key="2">
    <source>
        <dbReference type="EMBL" id="GAA2775859.1"/>
    </source>
</evidence>
<evidence type="ECO:0000313" key="3">
    <source>
        <dbReference type="Proteomes" id="UP001500893"/>
    </source>
</evidence>
<evidence type="ECO:0008006" key="4">
    <source>
        <dbReference type="Google" id="ProtNLM"/>
    </source>
</evidence>
<feature type="compositionally biased region" description="Basic and acidic residues" evidence="1">
    <location>
        <begin position="42"/>
        <end position="52"/>
    </location>
</feature>
<keyword evidence="3" id="KW-1185">Reference proteome</keyword>
<protein>
    <recommendedName>
        <fullName evidence="4">Secreted protein</fullName>
    </recommendedName>
</protein>
<sequence length="97" mass="10705">MSFPVSRWMSLRNSFQPLRWLPCVPRSADRTADTSVGPSAPRPDDPTTEKGTRPAWDGSLRPGPYLSSRTRTRTCARLAPLWPAAGNGKAPGRRWGT</sequence>
<name>A0ABN3V6A7_9ACTN</name>
<evidence type="ECO:0000256" key="1">
    <source>
        <dbReference type="SAM" id="MobiDB-lite"/>
    </source>
</evidence>
<accession>A0ABN3V6A7</accession>
<dbReference type="Proteomes" id="UP001500893">
    <property type="component" value="Unassembled WGS sequence"/>
</dbReference>
<proteinExistence type="predicted"/>
<feature type="region of interest" description="Disordered" evidence="1">
    <location>
        <begin position="27"/>
        <end position="69"/>
    </location>
</feature>